<sequence>MEVFCWGRVMAVVVMNSGGCFSSTVVRTEETRRSGWARSDGCDHDSGVDGGGG</sequence>
<feature type="region of interest" description="Disordered" evidence="1">
    <location>
        <begin position="32"/>
        <end position="53"/>
    </location>
</feature>
<name>A0AAX6FN89_IRIPA</name>
<keyword evidence="2" id="KW-0808">Transferase</keyword>
<dbReference type="AlphaFoldDB" id="A0AAX6FN89"/>
<protein>
    <submittedName>
        <fullName evidence="2">Proline-rich receptor-like protein kinase PERK3</fullName>
    </submittedName>
</protein>
<keyword evidence="2" id="KW-0418">Kinase</keyword>
<proteinExistence type="predicted"/>
<dbReference type="Proteomes" id="UP001140949">
    <property type="component" value="Unassembled WGS sequence"/>
</dbReference>
<dbReference type="EMBL" id="JANAVB010027598">
    <property type="protein sequence ID" value="KAJ6817874.1"/>
    <property type="molecule type" value="Genomic_DNA"/>
</dbReference>
<evidence type="ECO:0000256" key="1">
    <source>
        <dbReference type="SAM" id="MobiDB-lite"/>
    </source>
</evidence>
<accession>A0AAX6FN89</accession>
<evidence type="ECO:0000313" key="2">
    <source>
        <dbReference type="EMBL" id="KAJ6817874.1"/>
    </source>
</evidence>
<keyword evidence="2" id="KW-0675">Receptor</keyword>
<evidence type="ECO:0000313" key="3">
    <source>
        <dbReference type="Proteomes" id="UP001140949"/>
    </source>
</evidence>
<dbReference type="GO" id="GO:0016301">
    <property type="term" value="F:kinase activity"/>
    <property type="evidence" value="ECO:0007669"/>
    <property type="project" value="UniProtKB-KW"/>
</dbReference>
<reference evidence="2" key="1">
    <citation type="journal article" date="2023" name="GigaByte">
        <title>Genome assembly of the bearded iris, Iris pallida Lam.</title>
        <authorList>
            <person name="Bruccoleri R.E."/>
            <person name="Oakeley E.J."/>
            <person name="Faust A.M.E."/>
            <person name="Altorfer M."/>
            <person name="Dessus-Babus S."/>
            <person name="Burckhardt D."/>
            <person name="Oertli M."/>
            <person name="Naumann U."/>
            <person name="Petersen F."/>
            <person name="Wong J."/>
        </authorList>
    </citation>
    <scope>NUCLEOTIDE SEQUENCE</scope>
    <source>
        <strain evidence="2">GSM-AAB239-AS_SAM_17_03QT</strain>
    </source>
</reference>
<gene>
    <name evidence="2" type="ORF">M6B38_409600</name>
</gene>
<organism evidence="2 3">
    <name type="scientific">Iris pallida</name>
    <name type="common">Sweet iris</name>
    <dbReference type="NCBI Taxonomy" id="29817"/>
    <lineage>
        <taxon>Eukaryota</taxon>
        <taxon>Viridiplantae</taxon>
        <taxon>Streptophyta</taxon>
        <taxon>Embryophyta</taxon>
        <taxon>Tracheophyta</taxon>
        <taxon>Spermatophyta</taxon>
        <taxon>Magnoliopsida</taxon>
        <taxon>Liliopsida</taxon>
        <taxon>Asparagales</taxon>
        <taxon>Iridaceae</taxon>
        <taxon>Iridoideae</taxon>
        <taxon>Irideae</taxon>
        <taxon>Iris</taxon>
    </lineage>
</organism>
<reference evidence="2" key="2">
    <citation type="submission" date="2023-04" db="EMBL/GenBank/DDBJ databases">
        <authorList>
            <person name="Bruccoleri R.E."/>
            <person name="Oakeley E.J."/>
            <person name="Faust A.-M."/>
            <person name="Dessus-Babus S."/>
            <person name="Altorfer M."/>
            <person name="Burckhardt D."/>
            <person name="Oertli M."/>
            <person name="Naumann U."/>
            <person name="Petersen F."/>
            <person name="Wong J."/>
        </authorList>
    </citation>
    <scope>NUCLEOTIDE SEQUENCE</scope>
    <source>
        <strain evidence="2">GSM-AAB239-AS_SAM_17_03QT</strain>
        <tissue evidence="2">Leaf</tissue>
    </source>
</reference>
<keyword evidence="3" id="KW-1185">Reference proteome</keyword>
<comment type="caution">
    <text evidence="2">The sequence shown here is derived from an EMBL/GenBank/DDBJ whole genome shotgun (WGS) entry which is preliminary data.</text>
</comment>